<name>A0A822YV72_NELNU</name>
<sequence length="68" mass="8129">MTYRQIDKEVVIPSHKTQNNEVKDKKLKGRDFYTWIIDAFFVSMIFLYMQIKNITYVTKHKSGRITAV</sequence>
<keyword evidence="1" id="KW-0472">Membrane</keyword>
<evidence type="ECO:0000313" key="3">
    <source>
        <dbReference type="Proteomes" id="UP000607653"/>
    </source>
</evidence>
<gene>
    <name evidence="2" type="ORF">HUJ06_007213</name>
</gene>
<dbReference type="Proteomes" id="UP000607653">
    <property type="component" value="Unassembled WGS sequence"/>
</dbReference>
<accession>A0A822YV72</accession>
<evidence type="ECO:0000256" key="1">
    <source>
        <dbReference type="SAM" id="Phobius"/>
    </source>
</evidence>
<comment type="caution">
    <text evidence="2">The sequence shown here is derived from an EMBL/GenBank/DDBJ whole genome shotgun (WGS) entry which is preliminary data.</text>
</comment>
<reference evidence="2 3" key="1">
    <citation type="journal article" date="2020" name="Mol. Biol. Evol.">
        <title>Distinct Expression and Methylation Patterns for Genes with Different Fates following a Single Whole-Genome Duplication in Flowering Plants.</title>
        <authorList>
            <person name="Shi T."/>
            <person name="Rahmani R.S."/>
            <person name="Gugger P.F."/>
            <person name="Wang M."/>
            <person name="Li H."/>
            <person name="Zhang Y."/>
            <person name="Li Z."/>
            <person name="Wang Q."/>
            <person name="Van de Peer Y."/>
            <person name="Marchal K."/>
            <person name="Chen J."/>
        </authorList>
    </citation>
    <scope>NUCLEOTIDE SEQUENCE [LARGE SCALE GENOMIC DNA]</scope>
    <source>
        <tissue evidence="2">Leaf</tissue>
    </source>
</reference>
<keyword evidence="3" id="KW-1185">Reference proteome</keyword>
<protein>
    <submittedName>
        <fullName evidence="2">Uncharacterized protein</fullName>
    </submittedName>
</protein>
<keyword evidence="1" id="KW-1133">Transmembrane helix</keyword>
<dbReference type="AlphaFoldDB" id="A0A822YV72"/>
<evidence type="ECO:0000313" key="2">
    <source>
        <dbReference type="EMBL" id="DAD36572.1"/>
    </source>
</evidence>
<dbReference type="EMBL" id="DUZY01000004">
    <property type="protein sequence ID" value="DAD36572.1"/>
    <property type="molecule type" value="Genomic_DNA"/>
</dbReference>
<keyword evidence="1" id="KW-0812">Transmembrane</keyword>
<proteinExistence type="predicted"/>
<feature type="transmembrane region" description="Helical" evidence="1">
    <location>
        <begin position="32"/>
        <end position="51"/>
    </location>
</feature>
<organism evidence="2 3">
    <name type="scientific">Nelumbo nucifera</name>
    <name type="common">Sacred lotus</name>
    <dbReference type="NCBI Taxonomy" id="4432"/>
    <lineage>
        <taxon>Eukaryota</taxon>
        <taxon>Viridiplantae</taxon>
        <taxon>Streptophyta</taxon>
        <taxon>Embryophyta</taxon>
        <taxon>Tracheophyta</taxon>
        <taxon>Spermatophyta</taxon>
        <taxon>Magnoliopsida</taxon>
        <taxon>Proteales</taxon>
        <taxon>Nelumbonaceae</taxon>
        <taxon>Nelumbo</taxon>
    </lineage>
</organism>